<evidence type="ECO:0000259" key="3">
    <source>
        <dbReference type="Pfam" id="PF17746"/>
    </source>
</evidence>
<dbReference type="Gene3D" id="3.40.1350.60">
    <property type="match status" value="1"/>
</dbReference>
<dbReference type="PANTHER" id="PTHR30545:SF2">
    <property type="entry name" value="SUGAR FERMENTATION STIMULATION PROTEIN A"/>
    <property type="match status" value="1"/>
</dbReference>
<accession>A0A419TBB7</accession>
<proteinExistence type="inferred from homology"/>
<organism evidence="4 5">
    <name type="scientific">Thermohalobacter berrensis</name>
    <dbReference type="NCBI Taxonomy" id="99594"/>
    <lineage>
        <taxon>Bacteria</taxon>
        <taxon>Bacillati</taxon>
        <taxon>Bacillota</taxon>
        <taxon>Tissierellia</taxon>
        <taxon>Tissierellales</taxon>
        <taxon>Thermohalobacteraceae</taxon>
        <taxon>Thermohalobacter</taxon>
    </lineage>
</organism>
<protein>
    <recommendedName>
        <fullName evidence="1">Sugar fermentation stimulation protein homolog</fullName>
    </recommendedName>
</protein>
<dbReference type="InterPro" id="IPR005224">
    <property type="entry name" value="SfsA"/>
</dbReference>
<dbReference type="AlphaFoldDB" id="A0A419TBB7"/>
<dbReference type="PANTHER" id="PTHR30545">
    <property type="entry name" value="SUGAR FERMENTATION STIMULATION PROTEIN A"/>
    <property type="match status" value="1"/>
</dbReference>
<gene>
    <name evidence="1" type="primary">sfsA</name>
    <name evidence="4" type="ORF">BET03_01945</name>
</gene>
<dbReference type="Pfam" id="PF03749">
    <property type="entry name" value="SfsA"/>
    <property type="match status" value="1"/>
</dbReference>
<name>A0A419TBB7_9FIRM</name>
<dbReference type="InterPro" id="IPR040452">
    <property type="entry name" value="SfsA_C"/>
</dbReference>
<dbReference type="Gene3D" id="2.40.50.580">
    <property type="match status" value="1"/>
</dbReference>
<dbReference type="GO" id="GO:0003677">
    <property type="term" value="F:DNA binding"/>
    <property type="evidence" value="ECO:0007669"/>
    <property type="project" value="InterPro"/>
</dbReference>
<dbReference type="CDD" id="cd22359">
    <property type="entry name" value="SfsA-like_bacterial"/>
    <property type="match status" value="1"/>
</dbReference>
<reference evidence="4 5" key="1">
    <citation type="submission" date="2016-08" db="EMBL/GenBank/DDBJ databases">
        <title>Novel Firmicutes and Novel Genomes.</title>
        <authorList>
            <person name="Poppleton D.I."/>
            <person name="Gribaldo S."/>
        </authorList>
    </citation>
    <scope>NUCLEOTIDE SEQUENCE [LARGE SCALE GENOMIC DNA]</scope>
    <source>
        <strain evidence="4 5">CTT3</strain>
    </source>
</reference>
<evidence type="ECO:0000256" key="1">
    <source>
        <dbReference type="HAMAP-Rule" id="MF_00095"/>
    </source>
</evidence>
<dbReference type="HAMAP" id="MF_00095">
    <property type="entry name" value="SfsA"/>
    <property type="match status" value="1"/>
</dbReference>
<dbReference type="InterPro" id="IPR041465">
    <property type="entry name" value="SfsA_N"/>
</dbReference>
<feature type="domain" description="SfsA N-terminal OB" evidence="3">
    <location>
        <begin position="13"/>
        <end position="78"/>
    </location>
</feature>
<dbReference type="Pfam" id="PF17746">
    <property type="entry name" value="SfsA_N"/>
    <property type="match status" value="1"/>
</dbReference>
<feature type="domain" description="Sugar fermentation stimulation protein C-terminal" evidence="2">
    <location>
        <begin position="82"/>
        <end position="217"/>
    </location>
</feature>
<dbReference type="NCBIfam" id="TIGR00230">
    <property type="entry name" value="sfsA"/>
    <property type="match status" value="1"/>
</dbReference>
<evidence type="ECO:0000259" key="2">
    <source>
        <dbReference type="Pfam" id="PF03749"/>
    </source>
</evidence>
<dbReference type="Proteomes" id="UP000284177">
    <property type="component" value="Unassembled WGS sequence"/>
</dbReference>
<comment type="similarity">
    <text evidence="1">Belongs to the SfsA family.</text>
</comment>
<dbReference type="EMBL" id="MCIB01000001">
    <property type="protein sequence ID" value="RKD34779.1"/>
    <property type="molecule type" value="Genomic_DNA"/>
</dbReference>
<comment type="caution">
    <text evidence="4">The sequence shown here is derived from an EMBL/GenBank/DDBJ whole genome shotgun (WGS) entry which is preliminary data.</text>
</comment>
<sequence>MSIKGDIQEAFFIKRLNRFVAKILVNNKIEFAHVPNTGRMKELLIKDRKVLVRKVEDKNRKTKYDLLMVFYKDTLVAIDSRLPNKILYKAFYNKQLPYFKDYVEVKKEINFGKSRFDIGLVNRKNIVLIEAKCVTLVENNIAKFPDAPTERGTKHIKEIIKASSEGFGTGIFFIIQRNDAKFFSPNWELDSKFSEALKEANDRGVLIKAITCNINKEKMSLNEEIPIILEQ</sequence>
<evidence type="ECO:0000313" key="4">
    <source>
        <dbReference type="EMBL" id="RKD34779.1"/>
    </source>
</evidence>
<evidence type="ECO:0000313" key="5">
    <source>
        <dbReference type="Proteomes" id="UP000284177"/>
    </source>
</evidence>
<keyword evidence="5" id="KW-1185">Reference proteome</keyword>